<dbReference type="CDD" id="cd04164">
    <property type="entry name" value="trmE"/>
    <property type="match status" value="1"/>
</dbReference>
<dbReference type="PRINTS" id="PR00449">
    <property type="entry name" value="RASTRNSFRMNG"/>
</dbReference>
<dbReference type="InterPro" id="IPR027368">
    <property type="entry name" value="MnmE_dom2"/>
</dbReference>
<evidence type="ECO:0000256" key="3">
    <source>
        <dbReference type="ARBA" id="ARBA00022694"/>
    </source>
</evidence>
<comment type="caution">
    <text evidence="10">Lacks conserved residue(s) required for the propagation of feature annotation.</text>
</comment>
<feature type="domain" description="TrmE-type G" evidence="12">
    <location>
        <begin position="219"/>
        <end position="378"/>
    </location>
</feature>
<dbReference type="Pfam" id="PF10396">
    <property type="entry name" value="TrmE_N"/>
    <property type="match status" value="1"/>
</dbReference>
<dbReference type="CDD" id="cd14858">
    <property type="entry name" value="TrmE_N"/>
    <property type="match status" value="1"/>
</dbReference>
<dbReference type="NCBIfam" id="NF003661">
    <property type="entry name" value="PRK05291.1-3"/>
    <property type="match status" value="1"/>
</dbReference>
<comment type="subcellular location">
    <subcellularLocation>
        <location evidence="10">Cytoplasm</location>
    </subcellularLocation>
</comment>
<dbReference type="PANTHER" id="PTHR42714:SF2">
    <property type="entry name" value="TRNA MODIFICATION GTPASE GTPBP3, MITOCHONDRIAL"/>
    <property type="match status" value="1"/>
</dbReference>
<dbReference type="SUPFAM" id="SSF116878">
    <property type="entry name" value="TrmE connector domain"/>
    <property type="match status" value="1"/>
</dbReference>
<evidence type="ECO:0000313" key="14">
    <source>
        <dbReference type="Proteomes" id="UP000036923"/>
    </source>
</evidence>
<evidence type="ECO:0000256" key="1">
    <source>
        <dbReference type="ARBA" id="ARBA00011043"/>
    </source>
</evidence>
<feature type="binding site" evidence="10">
    <location>
        <begin position="248"/>
        <end position="254"/>
    </location>
    <ligand>
        <name>GTP</name>
        <dbReference type="ChEBI" id="CHEBI:37565"/>
    </ligand>
</feature>
<dbReference type="InterPro" id="IPR027266">
    <property type="entry name" value="TrmE/GcvT-like"/>
</dbReference>
<evidence type="ECO:0000256" key="10">
    <source>
        <dbReference type="HAMAP-Rule" id="MF_00379"/>
    </source>
</evidence>
<dbReference type="GO" id="GO:0005829">
    <property type="term" value="C:cytosol"/>
    <property type="evidence" value="ECO:0007669"/>
    <property type="project" value="TreeGrafter"/>
</dbReference>
<dbReference type="GO" id="GO:0002098">
    <property type="term" value="P:tRNA wobble uridine modification"/>
    <property type="evidence" value="ECO:0007669"/>
    <property type="project" value="TreeGrafter"/>
</dbReference>
<feature type="binding site" evidence="10">
    <location>
        <position position="233"/>
    </location>
    <ligand>
        <name>Mg(2+)</name>
        <dbReference type="ChEBI" id="CHEBI:18420"/>
    </ligand>
</feature>
<evidence type="ECO:0000256" key="4">
    <source>
        <dbReference type="ARBA" id="ARBA00022723"/>
    </source>
</evidence>
<comment type="similarity">
    <text evidence="1 10 11">Belongs to the TRAFAC class TrmE-Era-EngA-EngB-Septin-like GTPase superfamily. TrmE GTPase family.</text>
</comment>
<proteinExistence type="inferred from homology"/>
<keyword evidence="7 10" id="KW-0460">Magnesium</keyword>
<comment type="cofactor">
    <cofactor evidence="10">
        <name>K(+)</name>
        <dbReference type="ChEBI" id="CHEBI:29103"/>
    </cofactor>
    <text evidence="10">Binds 1 potassium ion per subunit.</text>
</comment>
<dbReference type="OrthoDB" id="9805918at2"/>
<keyword evidence="6 10" id="KW-0378">Hydrolase</keyword>
<comment type="function">
    <text evidence="10">Exhibits a very high intrinsic GTPase hydrolysis rate. Involved in the addition of a carboxymethylaminomethyl (cmnm) group at the wobble position (U34) of certain tRNAs, forming tRNA-cmnm(5)s(2)U34.</text>
</comment>
<dbReference type="InterPro" id="IPR031168">
    <property type="entry name" value="G_TrmE"/>
</dbReference>
<dbReference type="Gene3D" id="3.40.50.300">
    <property type="entry name" value="P-loop containing nucleotide triphosphate hydrolases"/>
    <property type="match status" value="1"/>
</dbReference>
<feature type="binding site" evidence="10">
    <location>
        <begin position="273"/>
        <end position="276"/>
    </location>
    <ligand>
        <name>GTP</name>
        <dbReference type="ChEBI" id="CHEBI:37565"/>
    </ligand>
</feature>
<dbReference type="Proteomes" id="UP000036923">
    <property type="component" value="Unassembled WGS sequence"/>
</dbReference>
<keyword evidence="14" id="KW-1185">Reference proteome</keyword>
<dbReference type="InterPro" id="IPR027417">
    <property type="entry name" value="P-loop_NTPase"/>
</dbReference>
<feature type="binding site" evidence="10">
    <location>
        <position position="253"/>
    </location>
    <ligand>
        <name>K(+)</name>
        <dbReference type="ChEBI" id="CHEBI:29103"/>
    </ligand>
</feature>
<reference evidence="14" key="1">
    <citation type="submission" date="2015-07" db="EMBL/GenBank/DDBJ databases">
        <title>Near-Complete Genome Sequence of the Cellulolytic Bacterium Bacteroides (Pseudobacteroides) cellulosolvens ATCC 35603.</title>
        <authorList>
            <person name="Dassa B."/>
            <person name="Utturkar S.M."/>
            <person name="Klingeman D.M."/>
            <person name="Hurt R.A."/>
            <person name="Keller M."/>
            <person name="Xu J."/>
            <person name="Reddy Y.H.K."/>
            <person name="Borovok I."/>
            <person name="Grinberg I.R."/>
            <person name="Lamed R."/>
            <person name="Zhivin O."/>
            <person name="Bayer E.A."/>
            <person name="Brown S.D."/>
        </authorList>
    </citation>
    <scope>NUCLEOTIDE SEQUENCE [LARGE SCALE GENOMIC DNA]</scope>
    <source>
        <strain evidence="14">DSM 2933</strain>
    </source>
</reference>
<dbReference type="PANTHER" id="PTHR42714">
    <property type="entry name" value="TRNA MODIFICATION GTPASE GTPBP3"/>
    <property type="match status" value="1"/>
</dbReference>
<evidence type="ECO:0000256" key="7">
    <source>
        <dbReference type="ARBA" id="ARBA00022842"/>
    </source>
</evidence>
<feature type="binding site" evidence="10">
    <location>
        <begin position="229"/>
        <end position="234"/>
    </location>
    <ligand>
        <name>GTP</name>
        <dbReference type="ChEBI" id="CHEBI:37565"/>
    </ligand>
</feature>
<feature type="binding site" evidence="10">
    <location>
        <position position="123"/>
    </location>
    <ligand>
        <name>(6S)-5-formyl-5,6,7,8-tetrahydrofolate</name>
        <dbReference type="ChEBI" id="CHEBI:57457"/>
    </ligand>
</feature>
<protein>
    <recommendedName>
        <fullName evidence="10">tRNA modification GTPase MnmE</fullName>
        <ecNumber evidence="10">3.6.-.-</ecNumber>
    </recommendedName>
</protein>
<dbReference type="GO" id="GO:0046872">
    <property type="term" value="F:metal ion binding"/>
    <property type="evidence" value="ECO:0007669"/>
    <property type="project" value="UniProtKB-KW"/>
</dbReference>
<dbReference type="InterPro" id="IPR018948">
    <property type="entry name" value="GTP-bd_TrmE_N"/>
</dbReference>
<dbReference type="FunFam" id="3.30.1360.120:FF:000003">
    <property type="entry name" value="tRNA modification GTPase MnmE"/>
    <property type="match status" value="1"/>
</dbReference>
<dbReference type="Pfam" id="PF12631">
    <property type="entry name" value="MnmE_helical"/>
    <property type="match status" value="1"/>
</dbReference>
<dbReference type="InterPro" id="IPR025867">
    <property type="entry name" value="MnmE_helical"/>
</dbReference>
<dbReference type="InterPro" id="IPR004520">
    <property type="entry name" value="GTPase_MnmE"/>
</dbReference>
<keyword evidence="3 10" id="KW-0819">tRNA processing</keyword>
<feature type="binding site" evidence="10">
    <location>
        <position position="248"/>
    </location>
    <ligand>
        <name>K(+)</name>
        <dbReference type="ChEBI" id="CHEBI:29103"/>
    </ligand>
</feature>
<dbReference type="EC" id="3.6.-.-" evidence="10"/>
<dbReference type="PROSITE" id="PS51709">
    <property type="entry name" value="G_TRME"/>
    <property type="match status" value="1"/>
</dbReference>
<organism evidence="13 14">
    <name type="scientific">Pseudobacteroides cellulosolvens ATCC 35603 = DSM 2933</name>
    <dbReference type="NCBI Taxonomy" id="398512"/>
    <lineage>
        <taxon>Bacteria</taxon>
        <taxon>Bacillati</taxon>
        <taxon>Bacillota</taxon>
        <taxon>Clostridia</taxon>
        <taxon>Eubacteriales</taxon>
        <taxon>Oscillospiraceae</taxon>
        <taxon>Pseudobacteroides</taxon>
    </lineage>
</organism>
<feature type="binding site" evidence="10">
    <location>
        <position position="21"/>
    </location>
    <ligand>
        <name>(6S)-5-formyl-5,6,7,8-tetrahydrofolate</name>
        <dbReference type="ChEBI" id="CHEBI:57457"/>
    </ligand>
</feature>
<dbReference type="GO" id="GO:0003924">
    <property type="term" value="F:GTPase activity"/>
    <property type="evidence" value="ECO:0007669"/>
    <property type="project" value="UniProtKB-UniRule"/>
</dbReference>
<evidence type="ECO:0000256" key="5">
    <source>
        <dbReference type="ARBA" id="ARBA00022741"/>
    </source>
</evidence>
<feature type="binding site" evidence="10">
    <location>
        <position position="254"/>
    </location>
    <ligand>
        <name>Mg(2+)</name>
        <dbReference type="ChEBI" id="CHEBI:18420"/>
    </ligand>
</feature>
<keyword evidence="2 10" id="KW-0963">Cytoplasm</keyword>
<feature type="binding site" evidence="10">
    <location>
        <position position="457"/>
    </location>
    <ligand>
        <name>(6S)-5-formyl-5,6,7,8-tetrahydrofolate</name>
        <dbReference type="ChEBI" id="CHEBI:57457"/>
    </ligand>
</feature>
<keyword evidence="9 10" id="KW-0342">GTP-binding</keyword>
<evidence type="ECO:0000256" key="11">
    <source>
        <dbReference type="RuleBase" id="RU003313"/>
    </source>
</evidence>
<feature type="binding site" evidence="10">
    <location>
        <position position="250"/>
    </location>
    <ligand>
        <name>K(+)</name>
        <dbReference type="ChEBI" id="CHEBI:29103"/>
    </ligand>
</feature>
<comment type="subunit">
    <text evidence="10">Homodimer. Heterotetramer of two MnmE and two MnmG subunits.</text>
</comment>
<accession>A0A0L6JVK1</accession>
<keyword evidence="8 10" id="KW-0630">Potassium</keyword>
<evidence type="ECO:0000313" key="13">
    <source>
        <dbReference type="EMBL" id="KNY29734.1"/>
    </source>
</evidence>
<dbReference type="SUPFAM" id="SSF52540">
    <property type="entry name" value="P-loop containing nucleoside triphosphate hydrolases"/>
    <property type="match status" value="1"/>
</dbReference>
<evidence type="ECO:0000256" key="8">
    <source>
        <dbReference type="ARBA" id="ARBA00022958"/>
    </source>
</evidence>
<dbReference type="GO" id="GO:0042802">
    <property type="term" value="F:identical protein binding"/>
    <property type="evidence" value="ECO:0007669"/>
    <property type="project" value="UniProtKB-ARBA"/>
</dbReference>
<evidence type="ECO:0000259" key="12">
    <source>
        <dbReference type="PROSITE" id="PS51709"/>
    </source>
</evidence>
<dbReference type="AlphaFoldDB" id="A0A0L6JVK1"/>
<keyword evidence="4 10" id="KW-0479">Metal-binding</keyword>
<name>A0A0L6JVK1_9FIRM</name>
<dbReference type="HAMAP" id="MF_00379">
    <property type="entry name" value="GTPase_MnmE"/>
    <property type="match status" value="1"/>
</dbReference>
<comment type="caution">
    <text evidence="13">The sequence shown here is derived from an EMBL/GenBank/DDBJ whole genome shotgun (WGS) entry which is preliminary data.</text>
</comment>
<dbReference type="PATRIC" id="fig|398512.5.peg.5250"/>
<gene>
    <name evidence="10" type="primary">mnmE</name>
    <name evidence="10" type="synonym">trmE</name>
    <name evidence="13" type="ORF">Bccel_5011</name>
</gene>
<dbReference type="InterPro" id="IPR006073">
    <property type="entry name" value="GTP-bd"/>
</dbReference>
<dbReference type="FunFam" id="3.40.50.300:FF:000494">
    <property type="entry name" value="tRNA modification GTPase MnmE"/>
    <property type="match status" value="1"/>
</dbReference>
<dbReference type="NCBIfam" id="TIGR00231">
    <property type="entry name" value="small_GTP"/>
    <property type="match status" value="1"/>
</dbReference>
<dbReference type="STRING" id="398512.Bccel_5011"/>
<dbReference type="EMBL" id="LGTC01000001">
    <property type="protein sequence ID" value="KNY29734.1"/>
    <property type="molecule type" value="Genomic_DNA"/>
</dbReference>
<dbReference type="NCBIfam" id="TIGR00450">
    <property type="entry name" value="mnmE_trmE_thdF"/>
    <property type="match status" value="1"/>
</dbReference>
<evidence type="ECO:0000256" key="2">
    <source>
        <dbReference type="ARBA" id="ARBA00022490"/>
    </source>
</evidence>
<keyword evidence="5 10" id="KW-0547">Nucleotide-binding</keyword>
<dbReference type="GO" id="GO:0005525">
    <property type="term" value="F:GTP binding"/>
    <property type="evidence" value="ECO:0007669"/>
    <property type="project" value="UniProtKB-UniRule"/>
</dbReference>
<evidence type="ECO:0000256" key="6">
    <source>
        <dbReference type="ARBA" id="ARBA00022801"/>
    </source>
</evidence>
<dbReference type="GO" id="GO:0030488">
    <property type="term" value="P:tRNA methylation"/>
    <property type="evidence" value="ECO:0007669"/>
    <property type="project" value="TreeGrafter"/>
</dbReference>
<feature type="binding site" evidence="10">
    <location>
        <position position="229"/>
    </location>
    <ligand>
        <name>K(+)</name>
        <dbReference type="ChEBI" id="CHEBI:29103"/>
    </ligand>
</feature>
<dbReference type="Gene3D" id="3.30.1360.120">
    <property type="entry name" value="Probable tRNA modification gtpase trme, domain 1"/>
    <property type="match status" value="1"/>
</dbReference>
<dbReference type="RefSeq" id="WP_036943237.1">
    <property type="nucleotide sequence ID" value="NZ_JQKC01000021.1"/>
</dbReference>
<feature type="binding site" evidence="10">
    <location>
        <position position="84"/>
    </location>
    <ligand>
        <name>(6S)-5-formyl-5,6,7,8-tetrahydrofolate</name>
        <dbReference type="ChEBI" id="CHEBI:57457"/>
    </ligand>
</feature>
<dbReference type="InterPro" id="IPR005225">
    <property type="entry name" value="Small_GTP-bd"/>
</dbReference>
<evidence type="ECO:0000256" key="9">
    <source>
        <dbReference type="ARBA" id="ARBA00023134"/>
    </source>
</evidence>
<dbReference type="Gene3D" id="1.20.120.430">
    <property type="entry name" value="tRNA modification GTPase MnmE domain 2"/>
    <property type="match status" value="1"/>
</dbReference>
<dbReference type="Pfam" id="PF01926">
    <property type="entry name" value="MMR_HSR1"/>
    <property type="match status" value="1"/>
</dbReference>
<dbReference type="eggNOG" id="COG0486">
    <property type="taxonomic scope" value="Bacteria"/>
</dbReference>
<sequence length="457" mass="50747">MEDTIAAISTPPGTGGIGIIRISGEKSFKIASRIFKGAVEFENIKTHTINYGKIIDPSSHETLDEVLVSKMKRPASFTKEDVVEINCHGGIIVLRKILGLIVKEGARIAEPGEFTKRAFLNGRIDLSQAEAVIDLINSKTDAGSKAALNQLEGKLSKKLKEVREKLIELIAHIEVTVDYPEHDIEEITGDMVYESLKPIKSLIYNISETFENGRMIREGLNVVIVGRPNVGKSSLLNELSGKNKAIVTDIPGTTRDIIEEYINIKGIPIKLIDTAGIRETEDVVERIGVERAKKAVNESDLTIMMIDGEAGIISEDIEIFNEVRNKRNIVILNKIDISSNDKIKEIENYFKDYNLIKISIKTGSGIEKIEEELTGLFNKGSLRLNDEILLTNIRHKNMIDKCMVSIDNALSAYDGGMPLDMITIDIKDAAYYLGQITGESVNEQVLNEIFKRFCIGK</sequence>